<accession>A0A9D2UHF3</accession>
<comment type="caution">
    <text evidence="2">The sequence shown here is derived from an EMBL/GenBank/DDBJ whole genome shotgun (WGS) entry which is preliminary data.</text>
</comment>
<evidence type="ECO:0000259" key="1">
    <source>
        <dbReference type="Pfam" id="PF14300"/>
    </source>
</evidence>
<dbReference type="Proteomes" id="UP000787625">
    <property type="component" value="Unassembled WGS sequence"/>
</dbReference>
<reference evidence="2" key="2">
    <citation type="submission" date="2021-04" db="EMBL/GenBank/DDBJ databases">
        <authorList>
            <person name="Gilroy R."/>
        </authorList>
    </citation>
    <scope>NUCLEOTIDE SEQUENCE</scope>
    <source>
        <strain evidence="2">MalCec1-1739</strain>
    </source>
</reference>
<evidence type="ECO:0000313" key="2">
    <source>
        <dbReference type="EMBL" id="HJD52394.1"/>
    </source>
</evidence>
<protein>
    <submittedName>
        <fullName evidence="2">DMP19 family protein</fullName>
    </submittedName>
</protein>
<gene>
    <name evidence="2" type="ORF">IAA93_01510</name>
</gene>
<name>A0A9D2UHF3_9BACT</name>
<reference evidence="2" key="1">
    <citation type="journal article" date="2021" name="PeerJ">
        <title>Extensive microbial diversity within the chicken gut microbiome revealed by metagenomics and culture.</title>
        <authorList>
            <person name="Gilroy R."/>
            <person name="Ravi A."/>
            <person name="Getino M."/>
            <person name="Pursley I."/>
            <person name="Horton D.L."/>
            <person name="Alikhan N.F."/>
            <person name="Baker D."/>
            <person name="Gharbi K."/>
            <person name="Hall N."/>
            <person name="Watson M."/>
            <person name="Adriaenssens E.M."/>
            <person name="Foster-Nyarko E."/>
            <person name="Jarju S."/>
            <person name="Secka A."/>
            <person name="Antonio M."/>
            <person name="Oren A."/>
            <person name="Chaudhuri R.R."/>
            <person name="La Ragione R."/>
            <person name="Hildebrand F."/>
            <person name="Pallen M.J."/>
        </authorList>
    </citation>
    <scope>NUCLEOTIDE SEQUENCE</scope>
    <source>
        <strain evidence="2">MalCec1-1739</strain>
    </source>
</reference>
<evidence type="ECO:0000313" key="3">
    <source>
        <dbReference type="Proteomes" id="UP000787625"/>
    </source>
</evidence>
<dbReference type="Pfam" id="PF14300">
    <property type="entry name" value="DMP19"/>
    <property type="match status" value="1"/>
</dbReference>
<dbReference type="Gene3D" id="1.20.1420.60">
    <property type="match status" value="1"/>
</dbReference>
<proteinExistence type="predicted"/>
<dbReference type="InterPro" id="IPR025402">
    <property type="entry name" value="DMP19_C"/>
</dbReference>
<organism evidence="2 3">
    <name type="scientific">Candidatus Avibacteroides avistercoris</name>
    <dbReference type="NCBI Taxonomy" id="2840690"/>
    <lineage>
        <taxon>Bacteria</taxon>
        <taxon>Pseudomonadati</taxon>
        <taxon>Bacteroidota</taxon>
        <taxon>Bacteroidia</taxon>
        <taxon>Bacteroidales</taxon>
        <taxon>Bacteroidaceae</taxon>
        <taxon>Bacteroidaceae incertae sedis</taxon>
        <taxon>Candidatus Avibacteroides</taxon>
    </lineage>
</organism>
<sequence>MVSVSDAELCKAAASGADKFLEVIVDGIRRAAGDCLNAEAIMRLNGYQNALMAYSVFRDEVMEGGFIQLIQNGYGPYIFYNPFAKSMRLFGVARLAVLVNKANEIYRANRDDLERERDDDEFMAMYEQYEQFDPLQDEFIELEPDFTNTIAAYVDDNINQFVDEIVR</sequence>
<dbReference type="EMBL" id="DWUP01000026">
    <property type="protein sequence ID" value="HJD52394.1"/>
    <property type="molecule type" value="Genomic_DNA"/>
</dbReference>
<dbReference type="AlphaFoldDB" id="A0A9D2UHF3"/>
<feature type="domain" description="DNA mimic protein DMP19 C-terminal" evidence="1">
    <location>
        <begin position="43"/>
        <end position="157"/>
    </location>
</feature>